<name>A0A2I0X6F9_9ASPA</name>
<evidence type="ECO:0000256" key="4">
    <source>
        <dbReference type="ARBA" id="ARBA00022692"/>
    </source>
</evidence>
<comment type="cofactor">
    <cofactor evidence="11">
        <name>heme</name>
        <dbReference type="ChEBI" id="CHEBI:30413"/>
    </cofactor>
</comment>
<evidence type="ECO:0000256" key="8">
    <source>
        <dbReference type="ARBA" id="ARBA00023004"/>
    </source>
</evidence>
<dbReference type="GO" id="GO:0005506">
    <property type="term" value="F:iron ion binding"/>
    <property type="evidence" value="ECO:0007669"/>
    <property type="project" value="InterPro"/>
</dbReference>
<evidence type="ECO:0000256" key="10">
    <source>
        <dbReference type="ARBA" id="ARBA00023136"/>
    </source>
</evidence>
<dbReference type="PANTHER" id="PTHR24282:SF224">
    <property type="entry name" value="CYTOCHROME P450 734A1"/>
    <property type="match status" value="1"/>
</dbReference>
<sequence>MPCVLRPCPRPACALCARAAQRSIASAASRSACRRWRVLLRVQIARQRCCAVRVGWVTRQLRGSSYIPLPPAVVLLVSLLILPITLKTFLLLWHKPKKTERFFFDQGLLGPPYRFLLGNLTEMVSLMLAASSKPITPPFSHNILPRVLSFYNHWNKTYGSTFLFWFGPTPRLAVADPELIREIFITKAEFFDRYESHPLIRQLEGEGLVNLSGHQWALHRKLISPVFHIDNLKMLMASVGETMVGILEKVAATAAANGGEGGVEVDVAELYHSMTEEAVTRSTFGRSSFDDGKVVFQLQTKLMAFAAEAFNRVFIPGYRFLPTVRNRIRWKLDREIKEKLLKLVSCRKEAAAAGEAKYLLRQMSSPAAAGISHSDIVEECKTFFFAGKQTTTNLLTWTTVLLAMHPEWQDRAREELRRVCGACDLPSMADLPNLKTLGMIVNETLRLYPPAVATIRRAKADVELGGYRVPRGTEILVPIIAVHHDAGLWGPDAERFNPARFAYGASRAARHPNAFMPFGLGERTCIGRGLAVLEAKMGLAAVLRRFKIRVSSNYVHAPTVLMMLYPQYGAPVIFSRICEDR</sequence>
<dbReference type="GO" id="GO:0016131">
    <property type="term" value="P:brassinosteroid metabolic process"/>
    <property type="evidence" value="ECO:0007669"/>
    <property type="project" value="TreeGrafter"/>
</dbReference>
<dbReference type="EMBL" id="KZ502104">
    <property type="protein sequence ID" value="PKU83480.1"/>
    <property type="molecule type" value="Genomic_DNA"/>
</dbReference>
<reference evidence="14 15" key="2">
    <citation type="journal article" date="2017" name="Nature">
        <title>The Apostasia genome and the evolution of orchids.</title>
        <authorList>
            <person name="Zhang G.Q."/>
            <person name="Liu K.W."/>
            <person name="Li Z."/>
            <person name="Lohaus R."/>
            <person name="Hsiao Y.Y."/>
            <person name="Niu S.C."/>
            <person name="Wang J.Y."/>
            <person name="Lin Y.C."/>
            <person name="Xu Q."/>
            <person name="Chen L.J."/>
            <person name="Yoshida K."/>
            <person name="Fujiwara S."/>
            <person name="Wang Z.W."/>
            <person name="Zhang Y.Q."/>
            <person name="Mitsuda N."/>
            <person name="Wang M."/>
            <person name="Liu G.H."/>
            <person name="Pecoraro L."/>
            <person name="Huang H.X."/>
            <person name="Xiao X.J."/>
            <person name="Lin M."/>
            <person name="Wu X.Y."/>
            <person name="Wu W.L."/>
            <person name="Chen Y.Y."/>
            <person name="Chang S.B."/>
            <person name="Sakamoto S."/>
            <person name="Ohme-Takagi M."/>
            <person name="Yagi M."/>
            <person name="Zeng S.J."/>
            <person name="Shen C.Y."/>
            <person name="Yeh C.M."/>
            <person name="Luo Y.B."/>
            <person name="Tsai W.C."/>
            <person name="Van de Peer Y."/>
            <person name="Liu Z.J."/>
        </authorList>
    </citation>
    <scope>NUCLEOTIDE SEQUENCE [LARGE SCALE GENOMIC DNA]</scope>
    <source>
        <tissue evidence="14">The whole plant</tissue>
    </source>
</reference>
<gene>
    <name evidence="14" type="primary">CYP734A6</name>
    <name evidence="14" type="ORF">MA16_Dca018469</name>
</gene>
<keyword evidence="3 11" id="KW-0349">Heme</keyword>
<proteinExistence type="inferred from homology"/>
<keyword evidence="7 12" id="KW-0560">Oxidoreductase</keyword>
<dbReference type="STRING" id="906689.A0A2I0X6F9"/>
<feature type="binding site" description="axial binding residue" evidence="11">
    <location>
        <position position="525"/>
    </location>
    <ligand>
        <name>heme</name>
        <dbReference type="ChEBI" id="CHEBI:30413"/>
    </ligand>
    <ligandPart>
        <name>Fe</name>
        <dbReference type="ChEBI" id="CHEBI:18248"/>
    </ligandPart>
</feature>
<dbReference type="Proteomes" id="UP000233837">
    <property type="component" value="Unassembled WGS sequence"/>
</dbReference>
<evidence type="ECO:0000256" key="12">
    <source>
        <dbReference type="RuleBase" id="RU000461"/>
    </source>
</evidence>
<keyword evidence="8 11" id="KW-0408">Iron</keyword>
<dbReference type="InterPro" id="IPR050665">
    <property type="entry name" value="Cytochrome_P450_Monooxygen"/>
</dbReference>
<keyword evidence="4 13" id="KW-0812">Transmembrane</keyword>
<keyword evidence="5 11" id="KW-0479">Metal-binding</keyword>
<dbReference type="GO" id="GO:0004497">
    <property type="term" value="F:monooxygenase activity"/>
    <property type="evidence" value="ECO:0007669"/>
    <property type="project" value="UniProtKB-KW"/>
</dbReference>
<evidence type="ECO:0000313" key="14">
    <source>
        <dbReference type="EMBL" id="PKU83480.1"/>
    </source>
</evidence>
<dbReference type="PRINTS" id="PR00385">
    <property type="entry name" value="P450"/>
</dbReference>
<evidence type="ECO:0000256" key="7">
    <source>
        <dbReference type="ARBA" id="ARBA00023002"/>
    </source>
</evidence>
<evidence type="ECO:0000256" key="11">
    <source>
        <dbReference type="PIRSR" id="PIRSR602401-1"/>
    </source>
</evidence>
<dbReference type="InterPro" id="IPR036396">
    <property type="entry name" value="Cyt_P450_sf"/>
</dbReference>
<dbReference type="PRINTS" id="PR00463">
    <property type="entry name" value="EP450I"/>
</dbReference>
<reference evidence="14 15" key="1">
    <citation type="journal article" date="2016" name="Sci. Rep.">
        <title>The Dendrobium catenatum Lindl. genome sequence provides insights into polysaccharide synthase, floral development and adaptive evolution.</title>
        <authorList>
            <person name="Zhang G.Q."/>
            <person name="Xu Q."/>
            <person name="Bian C."/>
            <person name="Tsai W.C."/>
            <person name="Yeh C.M."/>
            <person name="Liu K.W."/>
            <person name="Yoshida K."/>
            <person name="Zhang L.S."/>
            <person name="Chang S.B."/>
            <person name="Chen F."/>
            <person name="Shi Y."/>
            <person name="Su Y.Y."/>
            <person name="Zhang Y.Q."/>
            <person name="Chen L.J."/>
            <person name="Yin Y."/>
            <person name="Lin M."/>
            <person name="Huang H."/>
            <person name="Deng H."/>
            <person name="Wang Z.W."/>
            <person name="Zhu S.L."/>
            <person name="Zhao X."/>
            <person name="Deng C."/>
            <person name="Niu S.C."/>
            <person name="Huang J."/>
            <person name="Wang M."/>
            <person name="Liu G.H."/>
            <person name="Yang H.J."/>
            <person name="Xiao X.J."/>
            <person name="Hsiao Y.Y."/>
            <person name="Wu W.L."/>
            <person name="Chen Y.Y."/>
            <person name="Mitsuda N."/>
            <person name="Ohme-Takagi M."/>
            <person name="Luo Y.B."/>
            <person name="Van de Peer Y."/>
            <person name="Liu Z.J."/>
        </authorList>
    </citation>
    <scope>NUCLEOTIDE SEQUENCE [LARGE SCALE GENOMIC DNA]</scope>
    <source>
        <tissue evidence="14">The whole plant</tissue>
    </source>
</reference>
<dbReference type="SUPFAM" id="SSF48264">
    <property type="entry name" value="Cytochrome P450"/>
    <property type="match status" value="1"/>
</dbReference>
<evidence type="ECO:0000256" key="1">
    <source>
        <dbReference type="ARBA" id="ARBA00004167"/>
    </source>
</evidence>
<dbReference type="Gene3D" id="1.10.630.10">
    <property type="entry name" value="Cytochrome P450"/>
    <property type="match status" value="1"/>
</dbReference>
<evidence type="ECO:0000256" key="2">
    <source>
        <dbReference type="ARBA" id="ARBA00010617"/>
    </source>
</evidence>
<evidence type="ECO:0000256" key="13">
    <source>
        <dbReference type="SAM" id="Phobius"/>
    </source>
</evidence>
<keyword evidence="6 13" id="KW-1133">Transmembrane helix</keyword>
<keyword evidence="9 12" id="KW-0503">Monooxygenase</keyword>
<dbReference type="InterPro" id="IPR001128">
    <property type="entry name" value="Cyt_P450"/>
</dbReference>
<dbReference type="GO" id="GO:0016020">
    <property type="term" value="C:membrane"/>
    <property type="evidence" value="ECO:0007669"/>
    <property type="project" value="UniProtKB-SubCell"/>
</dbReference>
<dbReference type="AlphaFoldDB" id="A0A2I0X6F9"/>
<dbReference type="PROSITE" id="PS00086">
    <property type="entry name" value="CYTOCHROME_P450"/>
    <property type="match status" value="1"/>
</dbReference>
<evidence type="ECO:0000313" key="15">
    <source>
        <dbReference type="Proteomes" id="UP000233837"/>
    </source>
</evidence>
<protein>
    <submittedName>
        <fullName evidence="14">Cytochrome P450 734A6</fullName>
    </submittedName>
</protein>
<evidence type="ECO:0000256" key="9">
    <source>
        <dbReference type="ARBA" id="ARBA00023033"/>
    </source>
</evidence>
<dbReference type="InterPro" id="IPR002401">
    <property type="entry name" value="Cyt_P450_E_grp-I"/>
</dbReference>
<dbReference type="InterPro" id="IPR017972">
    <property type="entry name" value="Cyt_P450_CS"/>
</dbReference>
<evidence type="ECO:0000256" key="6">
    <source>
        <dbReference type="ARBA" id="ARBA00022989"/>
    </source>
</evidence>
<evidence type="ECO:0000256" key="3">
    <source>
        <dbReference type="ARBA" id="ARBA00022617"/>
    </source>
</evidence>
<organism evidence="14 15">
    <name type="scientific">Dendrobium catenatum</name>
    <dbReference type="NCBI Taxonomy" id="906689"/>
    <lineage>
        <taxon>Eukaryota</taxon>
        <taxon>Viridiplantae</taxon>
        <taxon>Streptophyta</taxon>
        <taxon>Embryophyta</taxon>
        <taxon>Tracheophyta</taxon>
        <taxon>Spermatophyta</taxon>
        <taxon>Magnoliopsida</taxon>
        <taxon>Liliopsida</taxon>
        <taxon>Asparagales</taxon>
        <taxon>Orchidaceae</taxon>
        <taxon>Epidendroideae</taxon>
        <taxon>Malaxideae</taxon>
        <taxon>Dendrobiinae</taxon>
        <taxon>Dendrobium</taxon>
    </lineage>
</organism>
<dbReference type="GO" id="GO:0016705">
    <property type="term" value="F:oxidoreductase activity, acting on paired donors, with incorporation or reduction of molecular oxygen"/>
    <property type="evidence" value="ECO:0007669"/>
    <property type="project" value="InterPro"/>
</dbReference>
<dbReference type="GO" id="GO:0020037">
    <property type="term" value="F:heme binding"/>
    <property type="evidence" value="ECO:0007669"/>
    <property type="project" value="InterPro"/>
</dbReference>
<comment type="subcellular location">
    <subcellularLocation>
        <location evidence="1">Membrane</location>
        <topology evidence="1">Single-pass membrane protein</topology>
    </subcellularLocation>
</comment>
<dbReference type="GO" id="GO:0010268">
    <property type="term" value="P:brassinosteroid homeostasis"/>
    <property type="evidence" value="ECO:0007669"/>
    <property type="project" value="TreeGrafter"/>
</dbReference>
<comment type="similarity">
    <text evidence="2 12">Belongs to the cytochrome P450 family.</text>
</comment>
<evidence type="ECO:0000256" key="5">
    <source>
        <dbReference type="ARBA" id="ARBA00022723"/>
    </source>
</evidence>
<dbReference type="PANTHER" id="PTHR24282">
    <property type="entry name" value="CYTOCHROME P450 FAMILY MEMBER"/>
    <property type="match status" value="1"/>
</dbReference>
<dbReference type="Pfam" id="PF00067">
    <property type="entry name" value="p450"/>
    <property type="match status" value="1"/>
</dbReference>
<accession>A0A2I0X6F9</accession>
<keyword evidence="10 13" id="KW-0472">Membrane</keyword>
<keyword evidence="15" id="KW-1185">Reference proteome</keyword>
<feature type="transmembrane region" description="Helical" evidence="13">
    <location>
        <begin position="72"/>
        <end position="93"/>
    </location>
</feature>
<dbReference type="FunFam" id="1.10.630.10:FF:000029">
    <property type="entry name" value="Cytochrome P450 734A1"/>
    <property type="match status" value="1"/>
</dbReference>